<evidence type="ECO:0000256" key="5">
    <source>
        <dbReference type="ARBA" id="ARBA00022485"/>
    </source>
</evidence>
<protein>
    <recommendedName>
        <fullName evidence="4">Type-4 uracil-DNA glycosylase</fullName>
        <ecNumber evidence="3">3.2.2.27</ecNumber>
    </recommendedName>
</protein>
<keyword evidence="6" id="KW-0479">Metal-binding</keyword>
<evidence type="ECO:0000256" key="2">
    <source>
        <dbReference type="ARBA" id="ARBA00006521"/>
    </source>
</evidence>
<evidence type="ECO:0000256" key="7">
    <source>
        <dbReference type="ARBA" id="ARBA00022763"/>
    </source>
</evidence>
<accession>A0ABT7QL24</accession>
<proteinExistence type="inferred from homology"/>
<dbReference type="PANTHER" id="PTHR33693">
    <property type="entry name" value="TYPE-5 URACIL-DNA GLYCOSYLASE"/>
    <property type="match status" value="1"/>
</dbReference>
<dbReference type="Pfam" id="PF03167">
    <property type="entry name" value="UDG"/>
    <property type="match status" value="1"/>
</dbReference>
<keyword evidence="8" id="KW-0378">Hydrolase</keyword>
<feature type="domain" description="Uracil-DNA glycosylase-like" evidence="12">
    <location>
        <begin position="88"/>
        <end position="235"/>
    </location>
</feature>
<gene>
    <name evidence="13" type="ORF">NQX30_03405</name>
</gene>
<sequence>MRKQMLEELGLLPRWERRSLSSSVQHVAEPEVSEQPILPSQAATASAIVPQPPLNEAVIAKMSWQNLQEIVSTCQQCALAAERTQTVFGVGDREADVFLVGEGPGSEEDRQGEPFVGPAGKLLDAMLASIELRRGQGVYIANIVKCRPPQNRNPQPEEARVCLTYLRRQLALVKPRLIVALGGVAAANLLQNDVSVGKLRQRLHDYEGTPLVVTYHPAYLLRAPSEKRKSWDDLRLIRRLIASTP</sequence>
<dbReference type="InterPro" id="IPR051536">
    <property type="entry name" value="UDG_Type-4/5"/>
</dbReference>
<dbReference type="EMBL" id="JANQAO010000002">
    <property type="protein sequence ID" value="MDM5147417.1"/>
    <property type="molecule type" value="Genomic_DNA"/>
</dbReference>
<dbReference type="InterPro" id="IPR005122">
    <property type="entry name" value="Uracil-DNA_glycosylase-like"/>
</dbReference>
<organism evidence="13 14">
    <name type="scientific">Candidatus Doriopsillibacter californiensis</name>
    <dbReference type="NCBI Taxonomy" id="2970740"/>
    <lineage>
        <taxon>Bacteria</taxon>
        <taxon>Pseudomonadati</taxon>
        <taxon>Pseudomonadota</taxon>
        <taxon>Gammaproteobacteria</taxon>
        <taxon>Candidatus Tethybacterales</taxon>
        <taxon>Candidatus Persebacteraceae</taxon>
        <taxon>Candidatus Doriopsillibacter</taxon>
    </lineage>
</organism>
<dbReference type="SMART" id="SM00986">
    <property type="entry name" value="UDG"/>
    <property type="match status" value="1"/>
</dbReference>
<evidence type="ECO:0000256" key="3">
    <source>
        <dbReference type="ARBA" id="ARBA00012030"/>
    </source>
</evidence>
<evidence type="ECO:0000256" key="4">
    <source>
        <dbReference type="ARBA" id="ARBA00019403"/>
    </source>
</evidence>
<dbReference type="InterPro" id="IPR005273">
    <property type="entry name" value="Ura-DNA_glyco_family4"/>
</dbReference>
<dbReference type="CDD" id="cd10030">
    <property type="entry name" value="UDG-F4_TTUDGA_SPO1dp_like"/>
    <property type="match status" value="1"/>
</dbReference>
<dbReference type="PANTHER" id="PTHR33693:SF1">
    <property type="entry name" value="TYPE-4 URACIL-DNA GLYCOSYLASE"/>
    <property type="match status" value="1"/>
</dbReference>
<comment type="caution">
    <text evidence="13">The sequence shown here is derived from an EMBL/GenBank/DDBJ whole genome shotgun (WGS) entry which is preliminary data.</text>
</comment>
<evidence type="ECO:0000256" key="11">
    <source>
        <dbReference type="ARBA" id="ARBA00023204"/>
    </source>
</evidence>
<dbReference type="Gene3D" id="3.40.470.10">
    <property type="entry name" value="Uracil-DNA glycosylase-like domain"/>
    <property type="match status" value="1"/>
</dbReference>
<keyword evidence="9" id="KW-0408">Iron</keyword>
<dbReference type="EC" id="3.2.2.27" evidence="3"/>
<dbReference type="InterPro" id="IPR036895">
    <property type="entry name" value="Uracil-DNA_glycosylase-like_sf"/>
</dbReference>
<reference evidence="13" key="2">
    <citation type="journal article" date="2023" name="Microbiome">
        <title>Synthase-selected sorting approach identifies a beta-lactone synthase in a nudibranch symbiotic bacterium.</title>
        <authorList>
            <person name="Dzunkova M."/>
            <person name="La Clair J.J."/>
            <person name="Tyml T."/>
            <person name="Doud D."/>
            <person name="Schulz F."/>
            <person name="Piquer-Esteban S."/>
            <person name="Porcel Sanchis D."/>
            <person name="Osborn A."/>
            <person name="Robinson D."/>
            <person name="Louie K.B."/>
            <person name="Bowen B.P."/>
            <person name="Bowers R.M."/>
            <person name="Lee J."/>
            <person name="Arnau V."/>
            <person name="Diaz-Villanueva W."/>
            <person name="Stepanauskas R."/>
            <person name="Gosliner T."/>
            <person name="Date S.V."/>
            <person name="Northen T.R."/>
            <person name="Cheng J.F."/>
            <person name="Burkart M.D."/>
            <person name="Woyke T."/>
        </authorList>
    </citation>
    <scope>NUCLEOTIDE SEQUENCE</scope>
    <source>
        <strain evidence="13">Df01</strain>
    </source>
</reference>
<dbReference type="SUPFAM" id="SSF52141">
    <property type="entry name" value="Uracil-DNA glycosylase-like"/>
    <property type="match status" value="1"/>
</dbReference>
<name>A0ABT7QL24_9GAMM</name>
<evidence type="ECO:0000256" key="10">
    <source>
        <dbReference type="ARBA" id="ARBA00023014"/>
    </source>
</evidence>
<dbReference type="SMART" id="SM00987">
    <property type="entry name" value="UreE_C"/>
    <property type="match status" value="1"/>
</dbReference>
<evidence type="ECO:0000256" key="8">
    <source>
        <dbReference type="ARBA" id="ARBA00022801"/>
    </source>
</evidence>
<comment type="catalytic activity">
    <reaction evidence="1">
        <text>Hydrolyzes single-stranded DNA or mismatched double-stranded DNA and polynucleotides, releasing free uracil.</text>
        <dbReference type="EC" id="3.2.2.27"/>
    </reaction>
</comment>
<keyword evidence="14" id="KW-1185">Reference proteome</keyword>
<keyword evidence="10" id="KW-0411">Iron-sulfur</keyword>
<dbReference type="NCBIfam" id="TIGR00758">
    <property type="entry name" value="UDG_fam4"/>
    <property type="match status" value="1"/>
</dbReference>
<reference evidence="13" key="1">
    <citation type="submission" date="2022-08" db="EMBL/GenBank/DDBJ databases">
        <authorList>
            <person name="Dzunkova M."/>
            <person name="La Clair J."/>
            <person name="Tyml T."/>
            <person name="Doud D."/>
            <person name="Schulz F."/>
            <person name="Piquer S."/>
            <person name="Porcel Sanchis D."/>
            <person name="Osborn A."/>
            <person name="Robinson D."/>
            <person name="Louie K.B."/>
            <person name="Bowen B.P."/>
            <person name="Bowers R."/>
            <person name="Lee J."/>
            <person name="Arnau Llombart V."/>
            <person name="Diaz Villanueva W."/>
            <person name="Gosliner T."/>
            <person name="Northen T."/>
            <person name="Cheng J.-F."/>
            <person name="Burkart M.D."/>
            <person name="Woyke T."/>
        </authorList>
    </citation>
    <scope>NUCLEOTIDE SEQUENCE</scope>
    <source>
        <strain evidence="13">Df01</strain>
    </source>
</reference>
<evidence type="ECO:0000313" key="13">
    <source>
        <dbReference type="EMBL" id="MDM5147417.1"/>
    </source>
</evidence>
<evidence type="ECO:0000256" key="6">
    <source>
        <dbReference type="ARBA" id="ARBA00022723"/>
    </source>
</evidence>
<evidence type="ECO:0000259" key="12">
    <source>
        <dbReference type="SMART" id="SM00986"/>
    </source>
</evidence>
<keyword evidence="11" id="KW-0234">DNA repair</keyword>
<dbReference type="Proteomes" id="UP001168167">
    <property type="component" value="Unassembled WGS sequence"/>
</dbReference>
<comment type="similarity">
    <text evidence="2">Belongs to the uracil-DNA glycosylase (UDG) superfamily. Type 4 (UDGa) family.</text>
</comment>
<evidence type="ECO:0000256" key="9">
    <source>
        <dbReference type="ARBA" id="ARBA00023004"/>
    </source>
</evidence>
<keyword evidence="7" id="KW-0227">DNA damage</keyword>
<evidence type="ECO:0000256" key="1">
    <source>
        <dbReference type="ARBA" id="ARBA00001400"/>
    </source>
</evidence>
<evidence type="ECO:0000313" key="14">
    <source>
        <dbReference type="Proteomes" id="UP001168167"/>
    </source>
</evidence>
<keyword evidence="5" id="KW-0004">4Fe-4S</keyword>